<dbReference type="Gene3D" id="3.40.50.150">
    <property type="entry name" value="Vaccinia Virus protein VP39"/>
    <property type="match status" value="1"/>
</dbReference>
<keyword evidence="1" id="KW-0808">Transferase</keyword>
<proteinExistence type="predicted"/>
<dbReference type="InterPro" id="IPR029063">
    <property type="entry name" value="SAM-dependent_MTases_sf"/>
</dbReference>
<dbReference type="Proteomes" id="UP001301653">
    <property type="component" value="Unassembled WGS sequence"/>
</dbReference>
<dbReference type="EC" id="2.1.1.-" evidence="1"/>
<keyword evidence="1" id="KW-0489">Methyltransferase</keyword>
<comment type="caution">
    <text evidence="1">The sequence shown here is derived from an EMBL/GenBank/DDBJ whole genome shotgun (WGS) entry which is preliminary data.</text>
</comment>
<dbReference type="SUPFAM" id="SSF53335">
    <property type="entry name" value="S-adenosyl-L-methionine-dependent methyltransferases"/>
    <property type="match status" value="1"/>
</dbReference>
<reference evidence="1 2" key="1">
    <citation type="submission" date="2023-12" db="EMBL/GenBank/DDBJ databases">
        <title>Stenotrophomonas guangdongensis sp. nov., isolated from wilted pepper plants (Capsicum annuum).</title>
        <authorList>
            <person name="Qiu M."/>
            <person name="Li Y."/>
            <person name="Liu Q."/>
            <person name="Zhang X."/>
            <person name="Huang Y."/>
            <person name="Guo R."/>
            <person name="Hu M."/>
            <person name="Zhou J."/>
            <person name="Zhou X."/>
        </authorList>
    </citation>
    <scope>NUCLEOTIDE SEQUENCE [LARGE SCALE GENOMIC DNA]</scope>
    <source>
        <strain evidence="1 2">MH1</strain>
    </source>
</reference>
<dbReference type="GO" id="GO:0032259">
    <property type="term" value="P:methylation"/>
    <property type="evidence" value="ECO:0007669"/>
    <property type="project" value="UniProtKB-KW"/>
</dbReference>
<protein>
    <submittedName>
        <fullName evidence="1">Class I SAM-dependent methyltransferase</fullName>
        <ecNumber evidence="1">2.1.1.-</ecNumber>
    </submittedName>
</protein>
<accession>A0ABU5V6S9</accession>
<evidence type="ECO:0000313" key="2">
    <source>
        <dbReference type="Proteomes" id="UP001301653"/>
    </source>
</evidence>
<dbReference type="GO" id="GO:0008168">
    <property type="term" value="F:methyltransferase activity"/>
    <property type="evidence" value="ECO:0007669"/>
    <property type="project" value="UniProtKB-KW"/>
</dbReference>
<gene>
    <name evidence="1" type="ORF">VA603_14005</name>
</gene>
<organism evidence="1 2">
    <name type="scientific">Stenotrophomonas capsici</name>
    <dbReference type="NCBI Taxonomy" id="3110230"/>
    <lineage>
        <taxon>Bacteria</taxon>
        <taxon>Pseudomonadati</taxon>
        <taxon>Pseudomonadota</taxon>
        <taxon>Gammaproteobacteria</taxon>
        <taxon>Lysobacterales</taxon>
        <taxon>Lysobacteraceae</taxon>
        <taxon>Stenotrophomonas</taxon>
    </lineage>
</organism>
<sequence length="271" mass="30183">MQSSKAPAATRYSERTGIVAPADGWSPPIRYLLRRARILQLIRDIPPGNLLEIGCGSGALLCDLSRQGHSAQGLETSFQARHMAIRLAKLCKTTYSVSPEPLREWAGHFNTICAFDVLEHIEDDARALQEWSRWLAPSGKLILSVPAHRSRFGAGDVWAGHWRRYDRKDLKELLNSNGYAIEHFECYGFPLANMTELVGNLVYSKKLKQRDTQSKAQASAASGVDRSDYVQLSDWITSLPGQFMIATGSAMQTISKNLDWGSGYLVMARRA</sequence>
<dbReference type="PANTHER" id="PTHR43861">
    <property type="entry name" value="TRANS-ACONITATE 2-METHYLTRANSFERASE-RELATED"/>
    <property type="match status" value="1"/>
</dbReference>
<dbReference type="Pfam" id="PF13489">
    <property type="entry name" value="Methyltransf_23"/>
    <property type="match status" value="1"/>
</dbReference>
<dbReference type="EMBL" id="JAYFUH010000249">
    <property type="protein sequence ID" value="MEA5668657.1"/>
    <property type="molecule type" value="Genomic_DNA"/>
</dbReference>
<name>A0ABU5V6S9_9GAMM</name>
<dbReference type="RefSeq" id="WP_323439213.1">
    <property type="nucleotide sequence ID" value="NZ_JAYFUH010000249.1"/>
</dbReference>
<dbReference type="CDD" id="cd02440">
    <property type="entry name" value="AdoMet_MTases"/>
    <property type="match status" value="1"/>
</dbReference>
<keyword evidence="2" id="KW-1185">Reference proteome</keyword>
<evidence type="ECO:0000313" key="1">
    <source>
        <dbReference type="EMBL" id="MEA5668657.1"/>
    </source>
</evidence>